<dbReference type="Pfam" id="PF20722">
    <property type="entry name" value="DUF6830"/>
    <property type="match status" value="1"/>
</dbReference>
<feature type="region of interest" description="Disordered" evidence="1">
    <location>
        <begin position="1"/>
        <end position="21"/>
    </location>
</feature>
<reference evidence="3" key="1">
    <citation type="submission" date="2021-03" db="EMBL/GenBank/DDBJ databases">
        <title>Evolutionary innovations through gain and loss of genes in the ectomycorrhizal Boletales.</title>
        <authorList>
            <person name="Wu G."/>
            <person name="Miyauchi S."/>
            <person name="Morin E."/>
            <person name="Yang Z.-L."/>
            <person name="Xu J."/>
            <person name="Martin F.M."/>
        </authorList>
    </citation>
    <scope>NUCLEOTIDE SEQUENCE</scope>
    <source>
        <strain evidence="3">BR01</strain>
    </source>
</reference>
<feature type="domain" description="DUF6830" evidence="2">
    <location>
        <begin position="2"/>
        <end position="53"/>
    </location>
</feature>
<keyword evidence="4" id="KW-1185">Reference proteome</keyword>
<evidence type="ECO:0000256" key="1">
    <source>
        <dbReference type="SAM" id="MobiDB-lite"/>
    </source>
</evidence>
<evidence type="ECO:0000259" key="2">
    <source>
        <dbReference type="Pfam" id="PF20722"/>
    </source>
</evidence>
<dbReference type="Proteomes" id="UP000683000">
    <property type="component" value="Unassembled WGS sequence"/>
</dbReference>
<dbReference type="AlphaFoldDB" id="A0A8I2YII7"/>
<name>A0A8I2YII7_9AGAM</name>
<gene>
    <name evidence="3" type="ORF">JVT61DRAFT_6944</name>
</gene>
<organism evidence="3 4">
    <name type="scientific">Boletus reticuloceps</name>
    <dbReference type="NCBI Taxonomy" id="495285"/>
    <lineage>
        <taxon>Eukaryota</taxon>
        <taxon>Fungi</taxon>
        <taxon>Dikarya</taxon>
        <taxon>Basidiomycota</taxon>
        <taxon>Agaricomycotina</taxon>
        <taxon>Agaricomycetes</taxon>
        <taxon>Agaricomycetidae</taxon>
        <taxon>Boletales</taxon>
        <taxon>Boletineae</taxon>
        <taxon>Boletaceae</taxon>
        <taxon>Boletoideae</taxon>
        <taxon>Boletus</taxon>
    </lineage>
</organism>
<protein>
    <recommendedName>
        <fullName evidence="2">DUF6830 domain-containing protein</fullName>
    </recommendedName>
</protein>
<accession>A0A8I2YII7</accession>
<dbReference type="InterPro" id="IPR049233">
    <property type="entry name" value="DUF6830"/>
</dbReference>
<proteinExistence type="predicted"/>
<dbReference type="OrthoDB" id="3232986at2759"/>
<comment type="caution">
    <text evidence="3">The sequence shown here is derived from an EMBL/GenBank/DDBJ whole genome shotgun (WGS) entry which is preliminary data.</text>
</comment>
<sequence>MSYHNGDLEPPLTLHATPPSATNPYGQYNSVIVGTQANSDWLKNGLAGHTIVQLQIIF</sequence>
<evidence type="ECO:0000313" key="3">
    <source>
        <dbReference type="EMBL" id="KAG6372919.1"/>
    </source>
</evidence>
<evidence type="ECO:0000313" key="4">
    <source>
        <dbReference type="Proteomes" id="UP000683000"/>
    </source>
</evidence>
<dbReference type="EMBL" id="JAGFBS010000024">
    <property type="protein sequence ID" value="KAG6372919.1"/>
    <property type="molecule type" value="Genomic_DNA"/>
</dbReference>